<reference evidence="2" key="1">
    <citation type="submission" date="2008-06" db="EMBL/GenBank/DDBJ databases">
        <title>Complete sequence of Chlorobium phaeobacteroides BS1.</title>
        <authorList>
            <consortium name="US DOE Joint Genome Institute"/>
            <person name="Lucas S."/>
            <person name="Copeland A."/>
            <person name="Lapidus A."/>
            <person name="Glavina del Rio T."/>
            <person name="Dalin E."/>
            <person name="Tice H."/>
            <person name="Bruce D."/>
            <person name="Goodwin L."/>
            <person name="Pitluck S."/>
            <person name="Schmutz J."/>
            <person name="Larimer F."/>
            <person name="Land M."/>
            <person name="Hauser L."/>
            <person name="Kyrpides N."/>
            <person name="Ovchinnikova G."/>
            <person name="Li T."/>
            <person name="Liu Z."/>
            <person name="Zhao F."/>
            <person name="Overmann J."/>
            <person name="Bryant D.A."/>
            <person name="Richardson P."/>
        </authorList>
    </citation>
    <scope>NUCLEOTIDE SEQUENCE [LARGE SCALE GENOMIC DNA]</scope>
    <source>
        <strain evidence="2">BS1</strain>
    </source>
</reference>
<proteinExistence type="predicted"/>
<dbReference type="KEGG" id="cpb:Cphamn1_2396"/>
<name>B3EPQ4_CHLPB</name>
<sequence>MLNMSSTLKTRHNSRFEKSDFYTLSMWKEPTFTFLAWALPSFLFVLWSQNYAPDVEFYQNAIKEGIGPNLWNLIGSLALLMFGWSVVLSGWNSLRNVARLILLNTYSIGSLTFGLLFGQLVTNFPTENVKWWQQGLFGVTSIGLFVMLIGYNFSIWYLSFLLGDAAGNKSRFLINLEQMNFIWRAAIGLAVATLVTILFFSEK</sequence>
<dbReference type="eggNOG" id="ENOG502ZDJQ">
    <property type="taxonomic scope" value="Bacteria"/>
</dbReference>
<evidence type="ECO:0000313" key="2">
    <source>
        <dbReference type="EMBL" id="ACE05294.1"/>
    </source>
</evidence>
<feature type="transmembrane region" description="Helical" evidence="1">
    <location>
        <begin position="100"/>
        <end position="121"/>
    </location>
</feature>
<feature type="transmembrane region" description="Helical" evidence="1">
    <location>
        <begin position="181"/>
        <end position="200"/>
    </location>
</feature>
<protein>
    <submittedName>
        <fullName evidence="2">Uncharacterized protein</fullName>
    </submittedName>
</protein>
<evidence type="ECO:0000256" key="1">
    <source>
        <dbReference type="SAM" id="Phobius"/>
    </source>
</evidence>
<dbReference type="EMBL" id="CP001101">
    <property type="protein sequence ID" value="ACE05294.1"/>
    <property type="molecule type" value="Genomic_DNA"/>
</dbReference>
<keyword evidence="1" id="KW-0472">Membrane</keyword>
<organism evidence="2">
    <name type="scientific">Chlorobium phaeobacteroides (strain BS1)</name>
    <dbReference type="NCBI Taxonomy" id="331678"/>
    <lineage>
        <taxon>Bacteria</taxon>
        <taxon>Pseudomonadati</taxon>
        <taxon>Chlorobiota</taxon>
        <taxon>Chlorobiia</taxon>
        <taxon>Chlorobiales</taxon>
        <taxon>Chlorobiaceae</taxon>
        <taxon>Chlorobium/Pelodictyon group</taxon>
        <taxon>Chlorobium</taxon>
    </lineage>
</organism>
<accession>B3EPQ4</accession>
<feature type="transmembrane region" description="Helical" evidence="1">
    <location>
        <begin position="70"/>
        <end position="88"/>
    </location>
</feature>
<gene>
    <name evidence="2" type="ordered locus">Cphamn1_2396</name>
</gene>
<feature type="transmembrane region" description="Helical" evidence="1">
    <location>
        <begin position="141"/>
        <end position="160"/>
    </location>
</feature>
<feature type="transmembrane region" description="Helical" evidence="1">
    <location>
        <begin position="32"/>
        <end position="50"/>
    </location>
</feature>
<dbReference type="HOGENOM" id="CLU_082348_0_0_10"/>
<dbReference type="AlphaFoldDB" id="B3EPQ4"/>
<keyword evidence="1" id="KW-0812">Transmembrane</keyword>
<keyword evidence="1" id="KW-1133">Transmembrane helix</keyword>